<organism evidence="11 12">
    <name type="scientific">Streptomyces parvus</name>
    <dbReference type="NCBI Taxonomy" id="66428"/>
    <lineage>
        <taxon>Bacteria</taxon>
        <taxon>Bacillati</taxon>
        <taxon>Actinomycetota</taxon>
        <taxon>Actinomycetes</taxon>
        <taxon>Kitasatosporales</taxon>
        <taxon>Streptomycetaceae</taxon>
        <taxon>Streptomyces</taxon>
    </lineage>
</organism>
<protein>
    <submittedName>
        <fullName evidence="11">MFS transporter</fullName>
    </submittedName>
</protein>
<dbReference type="PANTHER" id="PTHR42718:SF47">
    <property type="entry name" value="METHYL VIOLOGEN RESISTANCE PROTEIN SMVA"/>
    <property type="match status" value="1"/>
</dbReference>
<evidence type="ECO:0000256" key="1">
    <source>
        <dbReference type="ARBA" id="ARBA00004651"/>
    </source>
</evidence>
<feature type="region of interest" description="Disordered" evidence="8">
    <location>
        <begin position="505"/>
        <end position="560"/>
    </location>
</feature>
<feature type="transmembrane region" description="Helical" evidence="9">
    <location>
        <begin position="338"/>
        <end position="359"/>
    </location>
</feature>
<feature type="transmembrane region" description="Helical" evidence="9">
    <location>
        <begin position="170"/>
        <end position="194"/>
    </location>
</feature>
<keyword evidence="5 9" id="KW-1133">Transmembrane helix</keyword>
<dbReference type="PANTHER" id="PTHR42718">
    <property type="entry name" value="MAJOR FACILITATOR SUPERFAMILY MULTIDRUG TRANSPORTER MFSC"/>
    <property type="match status" value="1"/>
</dbReference>
<evidence type="ECO:0000256" key="6">
    <source>
        <dbReference type="ARBA" id="ARBA00023136"/>
    </source>
</evidence>
<feature type="transmembrane region" description="Helical" evidence="9">
    <location>
        <begin position="145"/>
        <end position="164"/>
    </location>
</feature>
<dbReference type="RefSeq" id="WP_148901540.1">
    <property type="nucleotide sequence ID" value="NZ_VSZQ01000013.1"/>
</dbReference>
<name>A0A5D4JKP8_9ACTN</name>
<dbReference type="CDD" id="cd17321">
    <property type="entry name" value="MFS_MMR_MDR_like"/>
    <property type="match status" value="1"/>
</dbReference>
<evidence type="ECO:0000313" key="12">
    <source>
        <dbReference type="Proteomes" id="UP000323242"/>
    </source>
</evidence>
<keyword evidence="6 9" id="KW-0472">Membrane</keyword>
<feature type="domain" description="Major facilitator superfamily (MFS) profile" evidence="10">
    <location>
        <begin position="20"/>
        <end position="505"/>
    </location>
</feature>
<proteinExistence type="predicted"/>
<evidence type="ECO:0000256" key="2">
    <source>
        <dbReference type="ARBA" id="ARBA00022448"/>
    </source>
</evidence>
<dbReference type="SUPFAM" id="SSF103473">
    <property type="entry name" value="MFS general substrate transporter"/>
    <property type="match status" value="1"/>
</dbReference>
<dbReference type="EMBL" id="VSZQ01000013">
    <property type="protein sequence ID" value="TYR65862.1"/>
    <property type="molecule type" value="Genomic_DNA"/>
</dbReference>
<dbReference type="Proteomes" id="UP000323242">
    <property type="component" value="Unassembled WGS sequence"/>
</dbReference>
<evidence type="ECO:0000256" key="4">
    <source>
        <dbReference type="ARBA" id="ARBA00022692"/>
    </source>
</evidence>
<dbReference type="GO" id="GO:0046677">
    <property type="term" value="P:response to antibiotic"/>
    <property type="evidence" value="ECO:0007669"/>
    <property type="project" value="UniProtKB-KW"/>
</dbReference>
<feature type="transmembrane region" description="Helical" evidence="9">
    <location>
        <begin position="206"/>
        <end position="224"/>
    </location>
</feature>
<sequence>MSSKAVAAPVGKAGPREWLGLAVLALPTLLISLDQSVLYLALPHLAEELHPTGTQTLWIMDIYGFLIAGFLITMGTLGDRIGRRRLLMIGTVAVGLTSIAAAYSTSAETLIVTRALLGVAAATLMPSTLALISNIFADPRQRGRAIAVWASCFMGGTALGPVVGGVLLEFFWWGSVFLLGVPVMVLLLILAPLVLPEYKDPEADRIDLTSVLLSLVSILSIVYGLKELARHGVDPLPVAAIGAGLVVGAAFVKRQGTMEHPLLDLKLFRVTAFTAALLILMVSMLGTGGGYLFITGFLQMVEGMSPMEAGLWMVPSAVVSILAAQAAPVFAERFRLSTVVGVSLLIGTAGYAMLVFVAPVGGLPLLLAGFVIIFVGVGTFGALGTNLVVGSVPPERGGSAAALSSISGDLGNALGVATLGSLGAAVYRDTIAPPPGIPVDASEAARASMEGAVGAARQLPPEAADALMTAARAAYTSGLNTIGIACAVIGTVSAAISLTMLRERRGATPSRDVPPRPSPVPDAPSPTQAVTPCNTGHPAHEPAGSATAALPAEYSSKRKA</sequence>
<comment type="subcellular location">
    <subcellularLocation>
        <location evidence="1">Cell membrane</location>
        <topology evidence="1">Multi-pass membrane protein</topology>
    </subcellularLocation>
</comment>
<feature type="transmembrane region" description="Helical" evidence="9">
    <location>
        <begin position="236"/>
        <end position="252"/>
    </location>
</feature>
<keyword evidence="2" id="KW-0813">Transport</keyword>
<keyword evidence="12" id="KW-1185">Reference proteome</keyword>
<dbReference type="PRINTS" id="PR01036">
    <property type="entry name" value="TCRTETB"/>
</dbReference>
<keyword evidence="7" id="KW-0046">Antibiotic resistance</keyword>
<evidence type="ECO:0000313" key="11">
    <source>
        <dbReference type="EMBL" id="TYR65862.1"/>
    </source>
</evidence>
<evidence type="ECO:0000256" key="8">
    <source>
        <dbReference type="SAM" id="MobiDB-lite"/>
    </source>
</evidence>
<feature type="transmembrane region" description="Helical" evidence="9">
    <location>
        <begin position="86"/>
        <end position="105"/>
    </location>
</feature>
<dbReference type="AlphaFoldDB" id="A0A5D4JKP8"/>
<dbReference type="Gene3D" id="1.20.1250.20">
    <property type="entry name" value="MFS general substrate transporter like domains"/>
    <property type="match status" value="1"/>
</dbReference>
<evidence type="ECO:0000256" key="3">
    <source>
        <dbReference type="ARBA" id="ARBA00022475"/>
    </source>
</evidence>
<gene>
    <name evidence="11" type="ORF">FY004_04175</name>
</gene>
<feature type="transmembrane region" description="Helical" evidence="9">
    <location>
        <begin position="62"/>
        <end position="79"/>
    </location>
</feature>
<evidence type="ECO:0000256" key="5">
    <source>
        <dbReference type="ARBA" id="ARBA00022989"/>
    </source>
</evidence>
<reference evidence="11 12" key="1">
    <citation type="submission" date="2019-08" db="EMBL/GenBank/DDBJ databases">
        <title>Draft genome for granaticin producer strain Streptomyces parvus C05.</title>
        <authorList>
            <person name="Gonzalez-Pimentel J.L."/>
        </authorList>
    </citation>
    <scope>NUCLEOTIDE SEQUENCE [LARGE SCALE GENOMIC DNA]</scope>
    <source>
        <strain evidence="11 12">C05</strain>
    </source>
</reference>
<evidence type="ECO:0000256" key="7">
    <source>
        <dbReference type="ARBA" id="ARBA00023251"/>
    </source>
</evidence>
<evidence type="ECO:0000256" key="9">
    <source>
        <dbReference type="SAM" id="Phobius"/>
    </source>
</evidence>
<feature type="transmembrane region" description="Helical" evidence="9">
    <location>
        <begin position="365"/>
        <end position="389"/>
    </location>
</feature>
<evidence type="ECO:0000259" key="10">
    <source>
        <dbReference type="PROSITE" id="PS50850"/>
    </source>
</evidence>
<feature type="transmembrane region" description="Helical" evidence="9">
    <location>
        <begin position="111"/>
        <end position="133"/>
    </location>
</feature>
<keyword evidence="3" id="KW-1003">Cell membrane</keyword>
<feature type="transmembrane region" description="Helical" evidence="9">
    <location>
        <begin position="273"/>
        <end position="298"/>
    </location>
</feature>
<dbReference type="GO" id="GO:0005886">
    <property type="term" value="C:plasma membrane"/>
    <property type="evidence" value="ECO:0007669"/>
    <property type="project" value="UniProtKB-SubCell"/>
</dbReference>
<feature type="transmembrane region" description="Helical" evidence="9">
    <location>
        <begin position="21"/>
        <end position="42"/>
    </location>
</feature>
<feature type="transmembrane region" description="Helical" evidence="9">
    <location>
        <begin position="310"/>
        <end position="331"/>
    </location>
</feature>
<dbReference type="InterPro" id="IPR011701">
    <property type="entry name" value="MFS"/>
</dbReference>
<dbReference type="InterPro" id="IPR020846">
    <property type="entry name" value="MFS_dom"/>
</dbReference>
<feature type="transmembrane region" description="Helical" evidence="9">
    <location>
        <begin position="482"/>
        <end position="501"/>
    </location>
</feature>
<comment type="caution">
    <text evidence="11">The sequence shown here is derived from an EMBL/GenBank/DDBJ whole genome shotgun (WGS) entry which is preliminary data.</text>
</comment>
<accession>A0A5D4JKP8</accession>
<dbReference type="Gene3D" id="1.20.1720.10">
    <property type="entry name" value="Multidrug resistance protein D"/>
    <property type="match status" value="1"/>
</dbReference>
<feature type="compositionally biased region" description="Pro residues" evidence="8">
    <location>
        <begin position="515"/>
        <end position="524"/>
    </location>
</feature>
<dbReference type="Pfam" id="PF07690">
    <property type="entry name" value="MFS_1"/>
    <property type="match status" value="1"/>
</dbReference>
<dbReference type="GO" id="GO:0022857">
    <property type="term" value="F:transmembrane transporter activity"/>
    <property type="evidence" value="ECO:0007669"/>
    <property type="project" value="InterPro"/>
</dbReference>
<dbReference type="PROSITE" id="PS50850">
    <property type="entry name" value="MFS"/>
    <property type="match status" value="1"/>
</dbReference>
<dbReference type="InterPro" id="IPR036259">
    <property type="entry name" value="MFS_trans_sf"/>
</dbReference>
<keyword evidence="4 9" id="KW-0812">Transmembrane</keyword>